<evidence type="ECO:0000313" key="3">
    <source>
        <dbReference type="Proteomes" id="UP000007029"/>
    </source>
</evidence>
<gene>
    <name evidence="2" type="ordered locus">RD1_A0012</name>
</gene>
<sequence>MYTKISFGALAVALSLSSPAMAVEPGSWHCEKPPVLHPDVQAGIASISSQPSLRFIILEYIKQYDAKEIMAACRAFADGQPSEISCLNGRRDWNEIRQAFPDDLIGLPPMRHAEHMQTLQTAENPVWAAHAFCESVGALRDDGFSLEVGDG</sequence>
<accession>Q07GT3</accession>
<keyword evidence="1" id="KW-0732">Signal</keyword>
<dbReference type="RefSeq" id="WP_011655372.1">
    <property type="nucleotide sequence ID" value="NC_008386.1"/>
</dbReference>
<keyword evidence="3" id="KW-1185">Reference proteome</keyword>
<feature type="signal peptide" evidence="1">
    <location>
        <begin position="1"/>
        <end position="22"/>
    </location>
</feature>
<evidence type="ECO:0000313" key="2">
    <source>
        <dbReference type="EMBL" id="ABI93316.1"/>
    </source>
</evidence>
<dbReference type="Proteomes" id="UP000007029">
    <property type="component" value="Plasmid pTB1"/>
</dbReference>
<keyword evidence="2" id="KW-0614">Plasmid</keyword>
<dbReference type="OrthoDB" id="7849697at2"/>
<name>Q07GT3_ROSDO</name>
<geneLocation type="plasmid" evidence="2 3">
    <name>pTB1</name>
</geneLocation>
<proteinExistence type="predicted"/>
<feature type="chain" id="PRO_5004165648" evidence="1">
    <location>
        <begin position="23"/>
        <end position="151"/>
    </location>
</feature>
<organism evidence="2 3">
    <name type="scientific">Roseobacter denitrificans (strain ATCC 33942 / OCh 114)</name>
    <name type="common">Erythrobacter sp. (strain OCh 114)</name>
    <name type="synonym">Roseobacter denitrificans</name>
    <dbReference type="NCBI Taxonomy" id="375451"/>
    <lineage>
        <taxon>Bacteria</taxon>
        <taxon>Pseudomonadati</taxon>
        <taxon>Pseudomonadota</taxon>
        <taxon>Alphaproteobacteria</taxon>
        <taxon>Rhodobacterales</taxon>
        <taxon>Roseobacteraceae</taxon>
        <taxon>Roseobacter</taxon>
    </lineage>
</organism>
<reference evidence="2 3" key="1">
    <citation type="journal article" date="2007" name="J. Bacteriol.">
        <title>The complete genome sequence of Roseobacter denitrificans reveals a mixotrophic rather than photosynthetic metabolism.</title>
        <authorList>
            <person name="Swingley W.D."/>
            <person name="Sadekar S."/>
            <person name="Mastrian S.D."/>
            <person name="Matthies H.J."/>
            <person name="Hao J."/>
            <person name="Ramos H."/>
            <person name="Acharya C.R."/>
            <person name="Conrad A.L."/>
            <person name="Taylor H.L."/>
            <person name="Dejesa L.C."/>
            <person name="Shah M.K."/>
            <person name="O'huallachain M.E."/>
            <person name="Lince M.T."/>
            <person name="Blankenship R.E."/>
            <person name="Beatty J.T."/>
            <person name="Touchman J.W."/>
        </authorList>
    </citation>
    <scope>NUCLEOTIDE SEQUENCE [LARGE SCALE GENOMIC DNA]</scope>
    <source>
        <strain evidence="3">ATCC 33942 / OCh 114</strain>
        <plasmid evidence="2 3">pTB1</plasmid>
    </source>
</reference>
<protein>
    <submittedName>
        <fullName evidence="2">Uncharacterized protein</fullName>
    </submittedName>
</protein>
<dbReference type="HOGENOM" id="CLU_1730008_0_0_5"/>
<dbReference type="AlphaFoldDB" id="Q07GT3"/>
<dbReference type="KEGG" id="rde:RD1_A0012"/>
<dbReference type="EMBL" id="CP000464">
    <property type="protein sequence ID" value="ABI93316.1"/>
    <property type="molecule type" value="Genomic_DNA"/>
</dbReference>
<evidence type="ECO:0000256" key="1">
    <source>
        <dbReference type="SAM" id="SignalP"/>
    </source>
</evidence>